<proteinExistence type="inferred from homology"/>
<evidence type="ECO:0000256" key="4">
    <source>
        <dbReference type="SAM" id="SignalP"/>
    </source>
</evidence>
<reference evidence="5 6" key="1">
    <citation type="submission" date="2020-08" db="EMBL/GenBank/DDBJ databases">
        <title>Genome public.</title>
        <authorList>
            <person name="Liu C."/>
            <person name="Sun Q."/>
        </authorList>
    </citation>
    <scope>NUCLEOTIDE SEQUENCE [LARGE SCALE GENOMIC DNA]</scope>
    <source>
        <strain evidence="5 6">NSJ-66</strain>
    </source>
</reference>
<comment type="similarity">
    <text evidence="1">Belongs to the bacterial solute-binding protein 1 family.</text>
</comment>
<keyword evidence="4" id="KW-0732">Signal</keyword>
<feature type="chain" id="PRO_5045164384" evidence="4">
    <location>
        <begin position="23"/>
        <end position="437"/>
    </location>
</feature>
<dbReference type="Gene3D" id="3.40.190.10">
    <property type="entry name" value="Periplasmic binding protein-like II"/>
    <property type="match status" value="2"/>
</dbReference>
<organism evidence="5 6">
    <name type="scientific">Hungatella hominis</name>
    <dbReference type="NCBI Taxonomy" id="2763050"/>
    <lineage>
        <taxon>Bacteria</taxon>
        <taxon>Bacillati</taxon>
        <taxon>Bacillota</taxon>
        <taxon>Clostridia</taxon>
        <taxon>Lachnospirales</taxon>
        <taxon>Lachnospiraceae</taxon>
        <taxon>Hungatella</taxon>
    </lineage>
</organism>
<evidence type="ECO:0000313" key="6">
    <source>
        <dbReference type="Proteomes" id="UP000634672"/>
    </source>
</evidence>
<dbReference type="PANTHER" id="PTHR43649">
    <property type="entry name" value="ARABINOSE-BINDING PROTEIN-RELATED"/>
    <property type="match status" value="1"/>
</dbReference>
<evidence type="ECO:0000256" key="2">
    <source>
        <dbReference type="ARBA" id="ARBA00022448"/>
    </source>
</evidence>
<keyword evidence="6" id="KW-1185">Reference proteome</keyword>
<gene>
    <name evidence="5" type="ORF">H8S75_22265</name>
</gene>
<dbReference type="Proteomes" id="UP000634672">
    <property type="component" value="Unassembled WGS sequence"/>
</dbReference>
<dbReference type="EMBL" id="JACOPB010000012">
    <property type="protein sequence ID" value="MBC5710675.1"/>
    <property type="molecule type" value="Genomic_DNA"/>
</dbReference>
<dbReference type="InterPro" id="IPR006059">
    <property type="entry name" value="SBP"/>
</dbReference>
<accession>A0ABR7HBW5</accession>
<evidence type="ECO:0000313" key="5">
    <source>
        <dbReference type="EMBL" id="MBC5710675.1"/>
    </source>
</evidence>
<dbReference type="PROSITE" id="PS51257">
    <property type="entry name" value="PROKAR_LIPOPROTEIN"/>
    <property type="match status" value="1"/>
</dbReference>
<dbReference type="RefSeq" id="WP_187023423.1">
    <property type="nucleotide sequence ID" value="NZ_JACOPB010000012.1"/>
</dbReference>
<feature type="signal peptide" evidence="4">
    <location>
        <begin position="1"/>
        <end position="22"/>
    </location>
</feature>
<keyword evidence="2" id="KW-0813">Transport</keyword>
<dbReference type="Pfam" id="PF13416">
    <property type="entry name" value="SBP_bac_8"/>
    <property type="match status" value="1"/>
</dbReference>
<dbReference type="InterPro" id="IPR050490">
    <property type="entry name" value="Bact_solute-bd_prot1"/>
</dbReference>
<dbReference type="SUPFAM" id="SSF53850">
    <property type="entry name" value="Periplasmic binding protein-like II"/>
    <property type="match status" value="1"/>
</dbReference>
<sequence>MRNYKIVKMLAAAAVLSMVMMTGCQQTKGGSDQGGSEKTTAAAESKKEAPESDTTITVALMSNDWLDAAEQIASDFTQKYGIKVEYTPMPGEVEEYLQPKAAAGTLPDVMSINAGSFGADLAENGLIIDLAEIDAAKNMVESLKPVFTSESGKLFGVAGGLSSTLIYYNKNIFEDAGITKEPENWNEFLEVCQTLKDKGYAPLAVAMGDGAISNTAWSTGNAVEVASQNPDYIKEIAAGTFQFDTPEQARIFERVKILNDNGYLLTGSVSAMVSTLLDSFKQEKAAMCFQGIWMAGSFMESPFDVGMMVPPWNMEGQKQAVVLGTETGFAVADGPNKEAAIKFVNYIANEEGFYTYQQSRGSIPSLIEYNQDKVKMTDEVKEYVDRLMEIEVTGAYWFEILPPSVYARLPQTFQQVATDEISPEEAAKILQDLYTAK</sequence>
<feature type="region of interest" description="Disordered" evidence="3">
    <location>
        <begin position="26"/>
        <end position="53"/>
    </location>
</feature>
<evidence type="ECO:0000256" key="3">
    <source>
        <dbReference type="SAM" id="MobiDB-lite"/>
    </source>
</evidence>
<protein>
    <submittedName>
        <fullName evidence="5">Extracellular solute-binding protein</fullName>
    </submittedName>
</protein>
<dbReference type="PANTHER" id="PTHR43649:SF29">
    <property type="entry name" value="OSMOPROTECTIVE COMPOUNDS-BINDING PROTEIN GGTB"/>
    <property type="match status" value="1"/>
</dbReference>
<comment type="caution">
    <text evidence="5">The sequence shown here is derived from an EMBL/GenBank/DDBJ whole genome shotgun (WGS) entry which is preliminary data.</text>
</comment>
<name>A0ABR7HBW5_9FIRM</name>
<evidence type="ECO:0000256" key="1">
    <source>
        <dbReference type="ARBA" id="ARBA00008520"/>
    </source>
</evidence>